<reference evidence="2" key="1">
    <citation type="submission" date="2022-07" db="EMBL/GenBank/DDBJ databases">
        <title>Complete genome of CX2.</title>
        <authorList>
            <person name="Cao G."/>
        </authorList>
    </citation>
    <scope>NUCLEOTIDE SEQUENCE</scope>
    <source>
        <strain evidence="2">CX2</strain>
    </source>
</reference>
<evidence type="ECO:0000259" key="1">
    <source>
        <dbReference type="Pfam" id="PF01636"/>
    </source>
</evidence>
<dbReference type="Pfam" id="PF01636">
    <property type="entry name" value="APH"/>
    <property type="match status" value="1"/>
</dbReference>
<dbReference type="EMBL" id="CP101462">
    <property type="protein sequence ID" value="UTT42226.1"/>
    <property type="molecule type" value="Genomic_DNA"/>
</dbReference>
<evidence type="ECO:0000313" key="3">
    <source>
        <dbReference type="Proteomes" id="UP001060325"/>
    </source>
</evidence>
<dbReference type="InterPro" id="IPR011009">
    <property type="entry name" value="Kinase-like_dom_sf"/>
</dbReference>
<evidence type="ECO:0000313" key="2">
    <source>
        <dbReference type="EMBL" id="UTT42226.1"/>
    </source>
</evidence>
<keyword evidence="3" id="KW-1185">Reference proteome</keyword>
<proteinExistence type="predicted"/>
<dbReference type="SUPFAM" id="SSF56112">
    <property type="entry name" value="Protein kinase-like (PK-like)"/>
    <property type="match status" value="1"/>
</dbReference>
<dbReference type="Proteomes" id="UP001060325">
    <property type="component" value="Chromosome"/>
</dbReference>
<gene>
    <name evidence="2" type="ORF">NMQ00_11750</name>
</gene>
<dbReference type="PANTHER" id="PTHR21310">
    <property type="entry name" value="AMINOGLYCOSIDE PHOSPHOTRANSFERASE-RELATED-RELATED"/>
    <property type="match status" value="1"/>
</dbReference>
<feature type="domain" description="Aminoglycoside phosphotransferase" evidence="1">
    <location>
        <begin position="19"/>
        <end position="236"/>
    </location>
</feature>
<protein>
    <submittedName>
        <fullName evidence="2">Aminoglycoside phosphotransferase family protein</fullName>
    </submittedName>
</protein>
<accession>A0ABY5FL70</accession>
<dbReference type="RefSeq" id="WP_255176837.1">
    <property type="nucleotide sequence ID" value="NZ_CP101462.1"/>
</dbReference>
<name>A0ABY5FL70_9BACL</name>
<dbReference type="InterPro" id="IPR051678">
    <property type="entry name" value="AGP_Transferase"/>
</dbReference>
<dbReference type="Gene3D" id="3.90.1200.10">
    <property type="match status" value="1"/>
</dbReference>
<dbReference type="InterPro" id="IPR002575">
    <property type="entry name" value="Aminoglycoside_PTrfase"/>
</dbReference>
<organism evidence="2 3">
    <name type="scientific">Exiguobacterium aurantiacum</name>
    <dbReference type="NCBI Taxonomy" id="33987"/>
    <lineage>
        <taxon>Bacteria</taxon>
        <taxon>Bacillati</taxon>
        <taxon>Bacillota</taxon>
        <taxon>Bacilli</taxon>
        <taxon>Bacillales</taxon>
        <taxon>Bacillales Family XII. Incertae Sedis</taxon>
        <taxon>Exiguobacterium</taxon>
    </lineage>
</organism>
<sequence length="287" mass="33384">MVERLINMFKLEVSKVYEVEDSFSSTVYKCLLTNGQNIFLKIPYSKVKLNRELEAYRLLSESIPTPKLLNYWLGDENCVGALLLTELKGETLTSNTSSSIAFQVGQIHGKLHTIQPNENYPSLHINNVFQNWSQFVDAQFYNFAKDVKPVIDDRLYKLALEKFEKMKQELPSPDGPSFIHMDFRPGNIIINENQISGIIDFETVRFGSTEVDFTKLYRDYLSLNENLYLAYKEGYDSIRPLIDLDLVLPFYRFTDSFNSLGWCKRRGLSENMNFFERNLEILKESVL</sequence>